<dbReference type="Gene3D" id="1.10.3210.10">
    <property type="entry name" value="Hypothetical protein af1432"/>
    <property type="match status" value="1"/>
</dbReference>
<evidence type="ECO:0000256" key="2">
    <source>
        <dbReference type="ARBA" id="ARBA00022801"/>
    </source>
</evidence>
<dbReference type="GO" id="GO:0046872">
    <property type="term" value="F:metal ion binding"/>
    <property type="evidence" value="ECO:0007669"/>
    <property type="project" value="UniProtKB-KW"/>
</dbReference>
<accession>A0A4R3MKR7</accession>
<organism evidence="4 5">
    <name type="scientific">Natranaerovirga pectinivora</name>
    <dbReference type="NCBI Taxonomy" id="682400"/>
    <lineage>
        <taxon>Bacteria</taxon>
        <taxon>Bacillati</taxon>
        <taxon>Bacillota</taxon>
        <taxon>Clostridia</taxon>
        <taxon>Lachnospirales</taxon>
        <taxon>Natranaerovirgaceae</taxon>
        <taxon>Natranaerovirga</taxon>
    </lineage>
</organism>
<keyword evidence="5" id="KW-1185">Reference proteome</keyword>
<dbReference type="PANTHER" id="PTHR11845:SF13">
    <property type="entry name" value="5'-DEOXYNUCLEOTIDASE HDDC2"/>
    <property type="match status" value="1"/>
</dbReference>
<keyword evidence="1" id="KW-0479">Metal-binding</keyword>
<dbReference type="InterPro" id="IPR039356">
    <property type="entry name" value="YfbR/HDDC2"/>
</dbReference>
<dbReference type="Proteomes" id="UP000294902">
    <property type="component" value="Unassembled WGS sequence"/>
</dbReference>
<dbReference type="GO" id="GO:0002953">
    <property type="term" value="F:5'-deoxynucleotidase activity"/>
    <property type="evidence" value="ECO:0007669"/>
    <property type="project" value="InterPro"/>
</dbReference>
<reference evidence="4 5" key="1">
    <citation type="submission" date="2019-03" db="EMBL/GenBank/DDBJ databases">
        <title>Genomic Encyclopedia of Type Strains, Phase IV (KMG-IV): sequencing the most valuable type-strain genomes for metagenomic binning, comparative biology and taxonomic classification.</title>
        <authorList>
            <person name="Goeker M."/>
        </authorList>
    </citation>
    <scope>NUCLEOTIDE SEQUENCE [LARGE SCALE GENOMIC DNA]</scope>
    <source>
        <strain evidence="4 5">DSM 24629</strain>
    </source>
</reference>
<dbReference type="PANTHER" id="PTHR11845">
    <property type="entry name" value="5'-DEOXYNUCLEOTIDASE HDDC2"/>
    <property type="match status" value="1"/>
</dbReference>
<keyword evidence="2 4" id="KW-0378">Hydrolase</keyword>
<evidence type="ECO:0000256" key="1">
    <source>
        <dbReference type="ARBA" id="ARBA00022723"/>
    </source>
</evidence>
<evidence type="ECO:0000313" key="4">
    <source>
        <dbReference type="EMBL" id="TCT14303.1"/>
    </source>
</evidence>
<evidence type="ECO:0000313" key="5">
    <source>
        <dbReference type="Proteomes" id="UP000294902"/>
    </source>
</evidence>
<protein>
    <submittedName>
        <fullName evidence="4">Putative hydrolase of HD superfamily</fullName>
    </submittedName>
</protein>
<dbReference type="SUPFAM" id="SSF109604">
    <property type="entry name" value="HD-domain/PDEase-like"/>
    <property type="match status" value="1"/>
</dbReference>
<dbReference type="GO" id="GO:0005737">
    <property type="term" value="C:cytoplasm"/>
    <property type="evidence" value="ECO:0007669"/>
    <property type="project" value="TreeGrafter"/>
</dbReference>
<comment type="caution">
    <text evidence="4">The sequence shown here is derived from an EMBL/GenBank/DDBJ whole genome shotgun (WGS) entry which is preliminary data.</text>
</comment>
<gene>
    <name evidence="4" type="ORF">EDC18_106101</name>
</gene>
<evidence type="ECO:0000259" key="3">
    <source>
        <dbReference type="Pfam" id="PF13023"/>
    </source>
</evidence>
<name>A0A4R3MKR7_9FIRM</name>
<dbReference type="EMBL" id="SMAL01000006">
    <property type="protein sequence ID" value="TCT14303.1"/>
    <property type="molecule type" value="Genomic_DNA"/>
</dbReference>
<dbReference type="AlphaFoldDB" id="A0A4R3MKR7"/>
<sequence length="236" mass="27966">MANQCCGKWKKNKSYCKNCPKKAKKYKKKNVVSREKVHITRLQKQMEFIIEIDKLKTIIRQSHIIDGTKKENDAEHSWHIALMALVLSEHSNFKNIDILKVIKMLLIHDLVEIDAGDTYAYDEKGNKDKREREELAAKRIFGLLPKDQGKEYYKLWLEFEELKTKESRFASALDRVQPILLNYHAQGKSWKEHEVSKQMVIKRNEYTKDGSRKIWKYIEKILDDATEKGYLINEKH</sequence>
<dbReference type="InterPro" id="IPR006674">
    <property type="entry name" value="HD_domain"/>
</dbReference>
<dbReference type="Pfam" id="PF13023">
    <property type="entry name" value="HD_3"/>
    <property type="match status" value="1"/>
</dbReference>
<proteinExistence type="predicted"/>
<feature type="domain" description="HD" evidence="3">
    <location>
        <begin position="52"/>
        <end position="215"/>
    </location>
</feature>